<comment type="caution">
    <text evidence="3">The sequence shown here is derived from an EMBL/GenBank/DDBJ whole genome shotgun (WGS) entry which is preliminary data.</text>
</comment>
<gene>
    <name evidence="3" type="ORF">P5673_032368</name>
</gene>
<evidence type="ECO:0000313" key="4">
    <source>
        <dbReference type="Proteomes" id="UP001249851"/>
    </source>
</evidence>
<reference evidence="3" key="2">
    <citation type="journal article" date="2023" name="Science">
        <title>Genomic signatures of disease resistance in endangered staghorn corals.</title>
        <authorList>
            <person name="Vollmer S.V."/>
            <person name="Selwyn J.D."/>
            <person name="Despard B.A."/>
            <person name="Roesel C.L."/>
        </authorList>
    </citation>
    <scope>NUCLEOTIDE SEQUENCE</scope>
    <source>
        <strain evidence="3">K2</strain>
    </source>
</reference>
<dbReference type="PANTHER" id="PTHR33845:SF1">
    <property type="entry name" value="C2H2-TYPE DOMAIN-CONTAINING PROTEIN"/>
    <property type="match status" value="1"/>
</dbReference>
<dbReference type="EMBL" id="JARQWQ010000175">
    <property type="protein sequence ID" value="KAK2547626.1"/>
    <property type="molecule type" value="Genomic_DNA"/>
</dbReference>
<dbReference type="PROSITE" id="PS00028">
    <property type="entry name" value="ZINC_FINGER_C2H2_1"/>
    <property type="match status" value="1"/>
</dbReference>
<feature type="region of interest" description="Disordered" evidence="1">
    <location>
        <begin position="193"/>
        <end position="229"/>
    </location>
</feature>
<evidence type="ECO:0000256" key="1">
    <source>
        <dbReference type="SAM" id="MobiDB-lite"/>
    </source>
</evidence>
<feature type="domain" description="C2H2-type" evidence="2">
    <location>
        <begin position="82"/>
        <end position="106"/>
    </location>
</feature>
<dbReference type="InterPro" id="IPR013087">
    <property type="entry name" value="Znf_C2H2_type"/>
</dbReference>
<dbReference type="Proteomes" id="UP001249851">
    <property type="component" value="Unassembled WGS sequence"/>
</dbReference>
<dbReference type="AlphaFoldDB" id="A0AAD9PRM5"/>
<evidence type="ECO:0000313" key="3">
    <source>
        <dbReference type="EMBL" id="KAK2547626.1"/>
    </source>
</evidence>
<protein>
    <recommendedName>
        <fullName evidence="2">C2H2-type domain-containing protein</fullName>
    </recommendedName>
</protein>
<keyword evidence="4" id="KW-1185">Reference proteome</keyword>
<sequence>MFKVSRDSAVITTLRMKQVGCASGSHMELARPGKLIPYDSVFKRHQSSTDLVVVKDFFPFNDTRLYESARASGAEKDGVFPCPESGCQMIFEKFSDLEAHVDVGDHTPGKLKMESTFGKLIREWAQKFSTVDQVKESASSDFSTAASSKSTGFRCELPLGWALQDPRRGAPRFSAKVKEYLIAKFDIGEKTRDKADPTQVASDMQSAKDDNNTRRRRGNEDIDLNDAYAEEEEEEKEKLLTNIASELSPQHPICYDTTDLCKCVKEDKLQKFNVTMLKTILLHFDVAFNSKDRKKDLMQKLSYFVQECNCFLSDN</sequence>
<accession>A0AAD9PRM5</accession>
<dbReference type="PANTHER" id="PTHR33845">
    <property type="entry name" value="C2H2-TYPE DOMAIN-CONTAINING PROTEIN"/>
    <property type="match status" value="1"/>
</dbReference>
<proteinExistence type="predicted"/>
<organism evidence="3 4">
    <name type="scientific">Acropora cervicornis</name>
    <name type="common">Staghorn coral</name>
    <dbReference type="NCBI Taxonomy" id="6130"/>
    <lineage>
        <taxon>Eukaryota</taxon>
        <taxon>Metazoa</taxon>
        <taxon>Cnidaria</taxon>
        <taxon>Anthozoa</taxon>
        <taxon>Hexacorallia</taxon>
        <taxon>Scleractinia</taxon>
        <taxon>Astrocoeniina</taxon>
        <taxon>Acroporidae</taxon>
        <taxon>Acropora</taxon>
    </lineage>
</organism>
<name>A0AAD9PRM5_ACRCE</name>
<evidence type="ECO:0000259" key="2">
    <source>
        <dbReference type="PROSITE" id="PS00028"/>
    </source>
</evidence>
<reference evidence="3" key="1">
    <citation type="journal article" date="2023" name="G3 (Bethesda)">
        <title>Whole genome assembly and annotation of the endangered Caribbean coral Acropora cervicornis.</title>
        <authorList>
            <person name="Selwyn J.D."/>
            <person name="Vollmer S.V."/>
        </authorList>
    </citation>
    <scope>NUCLEOTIDE SEQUENCE</scope>
    <source>
        <strain evidence="3">K2</strain>
    </source>
</reference>